<dbReference type="Proteomes" id="UP000728032">
    <property type="component" value="Unassembled WGS sequence"/>
</dbReference>
<keyword evidence="5" id="KW-0560">Oxidoreductase</keyword>
<evidence type="ECO:0000313" key="11">
    <source>
        <dbReference type="Proteomes" id="UP000728032"/>
    </source>
</evidence>
<evidence type="ECO:0000256" key="1">
    <source>
        <dbReference type="ARBA" id="ARBA00022450"/>
    </source>
</evidence>
<keyword evidence="8" id="KW-0511">Multifunctional enzyme</keyword>
<accession>A0A7R9QQZ3</accession>
<keyword evidence="7" id="KW-0275">Fatty acid biosynthesis</keyword>
<dbReference type="Gene3D" id="3.40.50.1820">
    <property type="entry name" value="alpha/beta hydrolase"/>
    <property type="match status" value="1"/>
</dbReference>
<evidence type="ECO:0000256" key="4">
    <source>
        <dbReference type="ARBA" id="ARBA00022857"/>
    </source>
</evidence>
<dbReference type="InterPro" id="IPR036736">
    <property type="entry name" value="ACP-like_sf"/>
</dbReference>
<keyword evidence="11" id="KW-1185">Reference proteome</keyword>
<dbReference type="SUPFAM" id="SSF51735">
    <property type="entry name" value="NAD(P)-binding Rossmann-fold domains"/>
    <property type="match status" value="1"/>
</dbReference>
<evidence type="ECO:0000256" key="7">
    <source>
        <dbReference type="ARBA" id="ARBA00023160"/>
    </source>
</evidence>
<dbReference type="OrthoDB" id="6142309at2759"/>
<proteinExistence type="predicted"/>
<dbReference type="GO" id="GO:0016491">
    <property type="term" value="F:oxidoreductase activity"/>
    <property type="evidence" value="ECO:0007669"/>
    <property type="project" value="UniProtKB-KW"/>
</dbReference>
<name>A0A7R9QQZ3_9ACAR</name>
<dbReference type="Gene3D" id="1.10.1200.10">
    <property type="entry name" value="ACP-like"/>
    <property type="match status" value="1"/>
</dbReference>
<dbReference type="InterPro" id="IPR036291">
    <property type="entry name" value="NAD(P)-bd_dom_sf"/>
</dbReference>
<protein>
    <recommendedName>
        <fullName evidence="9">Ketoreductase (KR) domain-containing protein</fullName>
    </recommendedName>
</protein>
<keyword evidence="4" id="KW-0521">NADP</keyword>
<gene>
    <name evidence="10" type="ORF">ONB1V03_LOCUS10063</name>
</gene>
<dbReference type="InterPro" id="IPR013968">
    <property type="entry name" value="PKS_KR"/>
</dbReference>
<dbReference type="SUPFAM" id="SSF53474">
    <property type="entry name" value="alpha/beta-Hydrolases"/>
    <property type="match status" value="1"/>
</dbReference>
<evidence type="ECO:0000256" key="6">
    <source>
        <dbReference type="ARBA" id="ARBA00023098"/>
    </source>
</evidence>
<dbReference type="EMBL" id="CAJPVJ010006620">
    <property type="protein sequence ID" value="CAG2170596.1"/>
    <property type="molecule type" value="Genomic_DNA"/>
</dbReference>
<dbReference type="Pfam" id="PF08659">
    <property type="entry name" value="KR"/>
    <property type="match status" value="1"/>
</dbReference>
<keyword evidence="3" id="KW-0276">Fatty acid metabolism</keyword>
<reference evidence="10" key="1">
    <citation type="submission" date="2020-11" db="EMBL/GenBank/DDBJ databases">
        <authorList>
            <person name="Tran Van P."/>
        </authorList>
    </citation>
    <scope>NUCLEOTIDE SEQUENCE</scope>
</reference>
<dbReference type="GO" id="GO:0004312">
    <property type="term" value="F:fatty acid synthase activity"/>
    <property type="evidence" value="ECO:0007669"/>
    <property type="project" value="TreeGrafter"/>
</dbReference>
<evidence type="ECO:0000256" key="2">
    <source>
        <dbReference type="ARBA" id="ARBA00022516"/>
    </source>
</evidence>
<dbReference type="EMBL" id="OC921445">
    <property type="protein sequence ID" value="CAD7653409.1"/>
    <property type="molecule type" value="Genomic_DNA"/>
</dbReference>
<evidence type="ECO:0000256" key="5">
    <source>
        <dbReference type="ARBA" id="ARBA00023002"/>
    </source>
</evidence>
<evidence type="ECO:0000313" key="10">
    <source>
        <dbReference type="EMBL" id="CAD7653409.1"/>
    </source>
</evidence>
<organism evidence="10">
    <name type="scientific">Oppiella nova</name>
    <dbReference type="NCBI Taxonomy" id="334625"/>
    <lineage>
        <taxon>Eukaryota</taxon>
        <taxon>Metazoa</taxon>
        <taxon>Ecdysozoa</taxon>
        <taxon>Arthropoda</taxon>
        <taxon>Chelicerata</taxon>
        <taxon>Arachnida</taxon>
        <taxon>Acari</taxon>
        <taxon>Acariformes</taxon>
        <taxon>Sarcoptiformes</taxon>
        <taxon>Oribatida</taxon>
        <taxon>Brachypylina</taxon>
        <taxon>Oppioidea</taxon>
        <taxon>Oppiidae</taxon>
        <taxon>Oppiella</taxon>
    </lineage>
</organism>
<dbReference type="SUPFAM" id="SSF47336">
    <property type="entry name" value="ACP-like"/>
    <property type="match status" value="1"/>
</dbReference>
<evidence type="ECO:0000256" key="8">
    <source>
        <dbReference type="ARBA" id="ARBA00023268"/>
    </source>
</evidence>
<dbReference type="InterPro" id="IPR050091">
    <property type="entry name" value="PKS_NRPS_Biosynth_Enz"/>
</dbReference>
<evidence type="ECO:0000256" key="3">
    <source>
        <dbReference type="ARBA" id="ARBA00022832"/>
    </source>
</evidence>
<dbReference type="Gene3D" id="3.40.50.720">
    <property type="entry name" value="NAD(P)-binding Rossmann-like Domain"/>
    <property type="match status" value="1"/>
</dbReference>
<evidence type="ECO:0000259" key="9">
    <source>
        <dbReference type="Pfam" id="PF08659"/>
    </source>
</evidence>
<keyword evidence="6" id="KW-0443">Lipid metabolism</keyword>
<dbReference type="PANTHER" id="PTHR43775:SF7">
    <property type="entry name" value="FATTY ACID SYNTHASE"/>
    <property type="match status" value="1"/>
</dbReference>
<keyword evidence="2" id="KW-0444">Lipid biosynthesis</keyword>
<dbReference type="PANTHER" id="PTHR43775">
    <property type="entry name" value="FATTY ACID SYNTHASE"/>
    <property type="match status" value="1"/>
</dbReference>
<feature type="domain" description="Ketoreductase (KR)" evidence="9">
    <location>
        <begin position="4"/>
        <end position="88"/>
    </location>
</feature>
<dbReference type="InterPro" id="IPR029058">
    <property type="entry name" value="AB_hydrolase_fold"/>
</dbReference>
<keyword evidence="1" id="KW-0596">Phosphopantetheine</keyword>
<sequence length="547" mass="62316">MLSFASLTFEKFCSSIDTKHKIFANLDQLTRQLDHKLDYFVVFSSVTCGKGNGGQSNYSYGNSMCERICEQRRRDGLHGLAIQYGPIGDVGVFADTDQLLTMTSLRKQRINSCCDVLDKLLAIKQPIVTSYIKVDQVKESGNRQKRMVAELWRALGIDPETTPNHLTLGEIGLESMFAVELQQELEREWNMKVTLNQVKSITIGMLKDYESGNISNIRRHLDDIKRARSRLLKIKFIIPSEPYVRLNGVTSGKPVYVLPTLGLNFSMFEELAQRLNRPLIGLNWTRDVSKLSTLKEISRHYKTLLAELSPNGRYDVLGCFDTAIVCSKLLRKGLADKAVIIDVINDQRFCEDQLNDDFVLDPRSETGTGQQRFCEDQLNDDFVLEFMLTTMSSEIPESFKNKIAREVKREPDINAKVKLIVNEVVDFGGKGLVAPDLEEIFHIMLARIRMLSEYRLNKRKKLSNKLKLVIAKKWAKSTGKLVLIKPFKFDSVEDMEVFIEKSREMYFLPDSENTDANDNIAVESVDTPCAMDMMATEIVDKLEEALK</sequence>
<dbReference type="GO" id="GO:0006633">
    <property type="term" value="P:fatty acid biosynthetic process"/>
    <property type="evidence" value="ECO:0007669"/>
    <property type="project" value="UniProtKB-KW"/>
</dbReference>
<dbReference type="AlphaFoldDB" id="A0A7R9QQZ3"/>